<accession>A0A3N4LTY8</accession>
<reference evidence="1 2" key="1">
    <citation type="journal article" date="2018" name="Nat. Ecol. Evol.">
        <title>Pezizomycetes genomes reveal the molecular basis of ectomycorrhizal truffle lifestyle.</title>
        <authorList>
            <person name="Murat C."/>
            <person name="Payen T."/>
            <person name="Noel B."/>
            <person name="Kuo A."/>
            <person name="Morin E."/>
            <person name="Chen J."/>
            <person name="Kohler A."/>
            <person name="Krizsan K."/>
            <person name="Balestrini R."/>
            <person name="Da Silva C."/>
            <person name="Montanini B."/>
            <person name="Hainaut M."/>
            <person name="Levati E."/>
            <person name="Barry K.W."/>
            <person name="Belfiori B."/>
            <person name="Cichocki N."/>
            <person name="Clum A."/>
            <person name="Dockter R.B."/>
            <person name="Fauchery L."/>
            <person name="Guy J."/>
            <person name="Iotti M."/>
            <person name="Le Tacon F."/>
            <person name="Lindquist E.A."/>
            <person name="Lipzen A."/>
            <person name="Malagnac F."/>
            <person name="Mello A."/>
            <person name="Molinier V."/>
            <person name="Miyauchi S."/>
            <person name="Poulain J."/>
            <person name="Riccioni C."/>
            <person name="Rubini A."/>
            <person name="Sitrit Y."/>
            <person name="Splivallo R."/>
            <person name="Traeger S."/>
            <person name="Wang M."/>
            <person name="Zifcakova L."/>
            <person name="Wipf D."/>
            <person name="Zambonelli A."/>
            <person name="Paolocci F."/>
            <person name="Nowrousian M."/>
            <person name="Ottonello S."/>
            <person name="Baldrian P."/>
            <person name="Spatafora J.W."/>
            <person name="Henrissat B."/>
            <person name="Nagy L.G."/>
            <person name="Aury J.M."/>
            <person name="Wincker P."/>
            <person name="Grigoriev I.V."/>
            <person name="Bonfante P."/>
            <person name="Martin F.M."/>
        </authorList>
    </citation>
    <scope>NUCLEOTIDE SEQUENCE [LARGE SCALE GENOMIC DNA]</scope>
    <source>
        <strain evidence="1 2">ATCC MYA-4762</strain>
    </source>
</reference>
<dbReference type="AlphaFoldDB" id="A0A3N4LTY8"/>
<keyword evidence="2" id="KW-1185">Reference proteome</keyword>
<gene>
    <name evidence="1" type="ORF">L211DRAFT_877119</name>
</gene>
<dbReference type="InterPro" id="IPR042099">
    <property type="entry name" value="ANL_N_sf"/>
</dbReference>
<dbReference type="Proteomes" id="UP000267821">
    <property type="component" value="Unassembled WGS sequence"/>
</dbReference>
<name>A0A3N4LTY8_9PEZI</name>
<evidence type="ECO:0000313" key="2">
    <source>
        <dbReference type="Proteomes" id="UP000267821"/>
    </source>
</evidence>
<organism evidence="1 2">
    <name type="scientific">Terfezia boudieri ATCC MYA-4762</name>
    <dbReference type="NCBI Taxonomy" id="1051890"/>
    <lineage>
        <taxon>Eukaryota</taxon>
        <taxon>Fungi</taxon>
        <taxon>Dikarya</taxon>
        <taxon>Ascomycota</taxon>
        <taxon>Pezizomycotina</taxon>
        <taxon>Pezizomycetes</taxon>
        <taxon>Pezizales</taxon>
        <taxon>Pezizaceae</taxon>
        <taxon>Terfezia</taxon>
    </lineage>
</organism>
<dbReference type="Gene3D" id="3.40.50.12780">
    <property type="entry name" value="N-terminal domain of ligase-like"/>
    <property type="match status" value="1"/>
</dbReference>
<dbReference type="OrthoDB" id="10047078at2759"/>
<dbReference type="InParanoid" id="A0A3N4LTY8"/>
<evidence type="ECO:0000313" key="1">
    <source>
        <dbReference type="EMBL" id="RPB24682.1"/>
    </source>
</evidence>
<dbReference type="EMBL" id="ML121540">
    <property type="protein sequence ID" value="RPB24682.1"/>
    <property type="molecule type" value="Genomic_DNA"/>
</dbReference>
<sequence length="484" mass="54114">MTQPKPQKIPQPPLSTYSLSTILSHAATHHIYKPLLINHPFDSTFQSTLQSFSYLHKDHLIKCFQELRDRDPTFLHSTYISPTGGTRSSSTNHLYFFTSSAENRVQRALAATLLYTLKTIETSDIVINLHGGIPMYRCQELIGVLLDQCGATELSIGSDAQDSEIAHIGRTFGANAITASSSRLLQFARYVYGLRREGGQEKVGFKLKKVIFTSEPLSKAQEKFLNEALDVETVSSIYASAEGGPWVGSVPKRIAVDENTEEAPGPMAPRPFVFDRRQMVVEVIDPEGNVLDSSTNPPPKRGKSSVGELVLTSLTRLKNPLVRYRTGDFGSLHSFSSLAGTEEILKDKPEATEYLCGITMHGRDANTSFFLQSEYINTIELDRRVFAKPEWNIVQWQVILYHLTDEELNAARADGKVSTEGVEFRVVRKSDQIPPVGYEERLERAIVDRVISEGIRLQVKVVGYDGLEKGKLARKVIKIVDRRL</sequence>
<evidence type="ECO:0008006" key="3">
    <source>
        <dbReference type="Google" id="ProtNLM"/>
    </source>
</evidence>
<protein>
    <recommendedName>
        <fullName evidence="3">AMP-dependent synthetase/ligase domain-containing protein</fullName>
    </recommendedName>
</protein>
<proteinExistence type="predicted"/>
<dbReference type="PANTHER" id="PTHR43845:SF1">
    <property type="entry name" value="BLR5969 PROTEIN"/>
    <property type="match status" value="1"/>
</dbReference>
<dbReference type="PANTHER" id="PTHR43845">
    <property type="entry name" value="BLR5969 PROTEIN"/>
    <property type="match status" value="1"/>
</dbReference>